<evidence type="ECO:0000313" key="2">
    <source>
        <dbReference type="EMBL" id="CAF0933670.1"/>
    </source>
</evidence>
<dbReference type="EMBL" id="CAJNOK010004318">
    <property type="protein sequence ID" value="CAF0933670.1"/>
    <property type="molecule type" value="Genomic_DNA"/>
</dbReference>
<dbReference type="Proteomes" id="UP000677228">
    <property type="component" value="Unassembled WGS sequence"/>
</dbReference>
<evidence type="ECO:0000313" key="3">
    <source>
        <dbReference type="EMBL" id="CAF3709707.1"/>
    </source>
</evidence>
<protein>
    <submittedName>
        <fullName evidence="2">Uncharacterized protein</fullName>
    </submittedName>
</protein>
<name>A0A8S2DI08_9BILA</name>
<evidence type="ECO:0000256" key="1">
    <source>
        <dbReference type="SAM" id="MobiDB-lite"/>
    </source>
</evidence>
<dbReference type="AlphaFoldDB" id="A0A8S2DI08"/>
<dbReference type="Proteomes" id="UP000682733">
    <property type="component" value="Unassembled WGS sequence"/>
</dbReference>
<proteinExistence type="predicted"/>
<feature type="compositionally biased region" description="Basic and acidic residues" evidence="1">
    <location>
        <begin position="164"/>
        <end position="173"/>
    </location>
</feature>
<evidence type="ECO:0000313" key="4">
    <source>
        <dbReference type="Proteomes" id="UP000677228"/>
    </source>
</evidence>
<comment type="caution">
    <text evidence="2">The sequence shown here is derived from an EMBL/GenBank/DDBJ whole genome shotgun (WGS) entry which is preliminary data.</text>
</comment>
<feature type="compositionally biased region" description="Low complexity" evidence="1">
    <location>
        <begin position="175"/>
        <end position="191"/>
    </location>
</feature>
<dbReference type="EMBL" id="CAJOBA010004319">
    <property type="protein sequence ID" value="CAF3709707.1"/>
    <property type="molecule type" value="Genomic_DNA"/>
</dbReference>
<accession>A0A8S2DI08</accession>
<feature type="region of interest" description="Disordered" evidence="1">
    <location>
        <begin position="157"/>
        <end position="222"/>
    </location>
</feature>
<gene>
    <name evidence="2" type="ORF">OVA965_LOCUS11269</name>
    <name evidence="3" type="ORF">TMI583_LOCUS11264</name>
</gene>
<feature type="compositionally biased region" description="Basic and acidic residues" evidence="1">
    <location>
        <begin position="213"/>
        <end position="222"/>
    </location>
</feature>
<reference evidence="2" key="1">
    <citation type="submission" date="2021-02" db="EMBL/GenBank/DDBJ databases">
        <authorList>
            <person name="Nowell W R."/>
        </authorList>
    </citation>
    <scope>NUCLEOTIDE SEQUENCE</scope>
</reference>
<organism evidence="2 4">
    <name type="scientific">Didymodactylos carnosus</name>
    <dbReference type="NCBI Taxonomy" id="1234261"/>
    <lineage>
        <taxon>Eukaryota</taxon>
        <taxon>Metazoa</taxon>
        <taxon>Spiralia</taxon>
        <taxon>Gnathifera</taxon>
        <taxon>Rotifera</taxon>
        <taxon>Eurotatoria</taxon>
        <taxon>Bdelloidea</taxon>
        <taxon>Philodinida</taxon>
        <taxon>Philodinidae</taxon>
        <taxon>Didymodactylos</taxon>
    </lineage>
</organism>
<sequence length="222" mass="24511">MDWFDQNPLPPINLITTAPLSDVVRELPILSLQNPGTESLLESMFADHTSMLLNCRDINLAQQLCQTLSQVNTQSLPTNQSFSYSPTGFAAPHQQISPTACAYTTSSSYPHSFLPLQDNPLTNNHNFLPSYAQVPTSQSVSSSLSNNIRPTIRPTAVVPPIQKEQQHIPKEKTISPNAPSSSSLSSTSISPNKQELIFTEKFRSSPPPPLFSHDQHQHQQQV</sequence>